<dbReference type="SUPFAM" id="SSF103481">
    <property type="entry name" value="Multidrug resistance efflux transporter EmrE"/>
    <property type="match status" value="2"/>
</dbReference>
<reference evidence="3 4" key="1">
    <citation type="submission" date="2019-01" db="EMBL/GenBank/DDBJ databases">
        <title>Genomic insights into the origins and evolution of symbiotic genes in the Phaseolus vulgaris microsymbionts.</title>
        <authorList>
            <person name="Tong W."/>
        </authorList>
    </citation>
    <scope>NUCLEOTIDE SEQUENCE [LARGE SCALE GENOMIC DNA]</scope>
    <source>
        <strain evidence="3 4">FH23</strain>
        <plasmid evidence="4">prapfh23c</plasmid>
    </source>
</reference>
<feature type="domain" description="EamA" evidence="2">
    <location>
        <begin position="155"/>
        <end position="284"/>
    </location>
</feature>
<feature type="transmembrane region" description="Helical" evidence="1">
    <location>
        <begin position="12"/>
        <end position="32"/>
    </location>
</feature>
<accession>A0AAE5WTB0</accession>
<dbReference type="InterPro" id="IPR037185">
    <property type="entry name" value="EmrE-like"/>
</dbReference>
<keyword evidence="1" id="KW-1133">Transmembrane helix</keyword>
<protein>
    <submittedName>
        <fullName evidence="3">EamA family transporter</fullName>
    </submittedName>
</protein>
<dbReference type="InterPro" id="IPR000620">
    <property type="entry name" value="EamA_dom"/>
</dbReference>
<evidence type="ECO:0000313" key="3">
    <source>
        <dbReference type="EMBL" id="QAS82196.1"/>
    </source>
</evidence>
<proteinExistence type="predicted"/>
<dbReference type="PANTHER" id="PTHR22911">
    <property type="entry name" value="ACYL-MALONYL CONDENSING ENZYME-RELATED"/>
    <property type="match status" value="1"/>
</dbReference>
<keyword evidence="1" id="KW-0812">Transmembrane</keyword>
<name>A0AAE5WTB0_9HYPH</name>
<dbReference type="AlphaFoldDB" id="A0AAE5WTB0"/>
<feature type="transmembrane region" description="Helical" evidence="1">
    <location>
        <begin position="242"/>
        <end position="261"/>
    </location>
</feature>
<feature type="transmembrane region" description="Helical" evidence="1">
    <location>
        <begin position="154"/>
        <end position="173"/>
    </location>
</feature>
<feature type="transmembrane region" description="Helical" evidence="1">
    <location>
        <begin position="38"/>
        <end position="59"/>
    </location>
</feature>
<feature type="transmembrane region" description="Helical" evidence="1">
    <location>
        <begin position="96"/>
        <end position="116"/>
    </location>
</feature>
<feature type="transmembrane region" description="Helical" evidence="1">
    <location>
        <begin position="71"/>
        <end position="90"/>
    </location>
</feature>
<feature type="domain" description="EamA" evidence="2">
    <location>
        <begin position="14"/>
        <end position="141"/>
    </location>
</feature>
<keyword evidence="1" id="KW-0472">Membrane</keyword>
<dbReference type="EMBL" id="CP035001">
    <property type="protein sequence ID" value="QAS82196.1"/>
    <property type="molecule type" value="Genomic_DNA"/>
</dbReference>
<geneLocation type="plasmid" evidence="4">
    <name>prapfh23c</name>
</geneLocation>
<keyword evidence="3" id="KW-0614">Plasmid</keyword>
<dbReference type="RefSeq" id="WP_054184644.1">
    <property type="nucleotide sequence ID" value="NZ_CP035001.1"/>
</dbReference>
<organism evidence="3 4">
    <name type="scientific">Rhizobium acidisoli</name>
    <dbReference type="NCBI Taxonomy" id="1538158"/>
    <lineage>
        <taxon>Bacteria</taxon>
        <taxon>Pseudomonadati</taxon>
        <taxon>Pseudomonadota</taxon>
        <taxon>Alphaproteobacteria</taxon>
        <taxon>Hyphomicrobiales</taxon>
        <taxon>Rhizobiaceae</taxon>
        <taxon>Rhizobium/Agrobacterium group</taxon>
        <taxon>Rhizobium</taxon>
    </lineage>
</organism>
<evidence type="ECO:0000259" key="2">
    <source>
        <dbReference type="Pfam" id="PF00892"/>
    </source>
</evidence>
<dbReference type="PANTHER" id="PTHR22911:SF76">
    <property type="entry name" value="EAMA DOMAIN-CONTAINING PROTEIN"/>
    <property type="match status" value="1"/>
</dbReference>
<dbReference type="KEGG" id="rad:CO657_30595"/>
<dbReference type="Proteomes" id="UP000220927">
    <property type="component" value="Plasmid pRapFH23c"/>
</dbReference>
<feature type="transmembrane region" description="Helical" evidence="1">
    <location>
        <begin position="123"/>
        <end position="142"/>
    </location>
</feature>
<feature type="transmembrane region" description="Helical" evidence="1">
    <location>
        <begin position="215"/>
        <end position="235"/>
    </location>
</feature>
<evidence type="ECO:0000313" key="4">
    <source>
        <dbReference type="Proteomes" id="UP000220927"/>
    </source>
</evidence>
<dbReference type="Pfam" id="PF00892">
    <property type="entry name" value="EamA"/>
    <property type="match status" value="2"/>
</dbReference>
<keyword evidence="4" id="KW-1185">Reference proteome</keyword>
<gene>
    <name evidence="3" type="ORF">CO657_30595</name>
</gene>
<feature type="transmembrane region" description="Helical" evidence="1">
    <location>
        <begin position="185"/>
        <end position="203"/>
    </location>
</feature>
<sequence length="300" mass="31238">MINQRAGKATAVGLIAIGLWSGLALFTVAAGGIPPFELLALCFGVAFASGRVVLVLGGAPSVGRLCRPPAASLLAFFAIFLYHALYFFALATVPPARASLIAYLWPLLIVLFSALVPGGDRLGYRHLVGAALGFIGAAIIFMDRQAETEQASNVLGYLAAFACAAIWSGYSVINRRFEEVPSQTLIGVYGAVALAGATAHLLFEDSVVPTVHQWLAVLFLGMGPTGLAFLAWDYATKHGNMPLLGTLSYLAPLISTLLLVASGQSQASIYVGLSALLIVGGAGLACYPGRAKENAKRPGT</sequence>
<dbReference type="GO" id="GO:0016020">
    <property type="term" value="C:membrane"/>
    <property type="evidence" value="ECO:0007669"/>
    <property type="project" value="InterPro"/>
</dbReference>
<feature type="transmembrane region" description="Helical" evidence="1">
    <location>
        <begin position="267"/>
        <end position="287"/>
    </location>
</feature>
<evidence type="ECO:0000256" key="1">
    <source>
        <dbReference type="SAM" id="Phobius"/>
    </source>
</evidence>